<dbReference type="EMBL" id="LR796738">
    <property type="protein sequence ID" value="CAB4162467.1"/>
    <property type="molecule type" value="Genomic_DNA"/>
</dbReference>
<evidence type="ECO:0000256" key="1">
    <source>
        <dbReference type="SAM" id="MobiDB-lite"/>
    </source>
</evidence>
<protein>
    <submittedName>
        <fullName evidence="2">Uncharacterized protein</fullName>
    </submittedName>
</protein>
<feature type="region of interest" description="Disordered" evidence="1">
    <location>
        <begin position="317"/>
        <end position="344"/>
    </location>
</feature>
<proteinExistence type="predicted"/>
<gene>
    <name evidence="2" type="ORF">UFOVP783_49</name>
</gene>
<evidence type="ECO:0000313" key="2">
    <source>
        <dbReference type="EMBL" id="CAB4162467.1"/>
    </source>
</evidence>
<reference evidence="2" key="1">
    <citation type="submission" date="2020-04" db="EMBL/GenBank/DDBJ databases">
        <authorList>
            <person name="Chiriac C."/>
            <person name="Salcher M."/>
            <person name="Ghai R."/>
            <person name="Kavagutti S V."/>
        </authorList>
    </citation>
    <scope>NUCLEOTIDE SEQUENCE</scope>
</reference>
<sequence>MALIRKTPGSRTRYPSQEALFKAYKASQVPEGGWTMEAFHGVAARRLTADLVKIRNSAILKAAREFNKSLAGVMRKQVEDVVTEFHTRLQRSYPSFASADGVPGTKAAVRIPAAQHEALWADALAMVLDDDEAEVTVRRTARAPMQSVASAVASRTREVLGAGLAPGTERVLQRDIDEMAAEVTNINRTTRRKLRETITQGIEQGLSPFEVMQTVRLRIPQIATNRVPTIVRTELGRAADKAVIRGMRDSQVVTHVSVSGCEAIEPGIPTFRGVPTCNIKNVPIAYAGDLRFHPNHTGAIIASGFKTVRGQVPNLPLRQGTGIGTWEDRGRPVPARVNEPPPST</sequence>
<organism evidence="2">
    <name type="scientific">uncultured Caudovirales phage</name>
    <dbReference type="NCBI Taxonomy" id="2100421"/>
    <lineage>
        <taxon>Viruses</taxon>
        <taxon>Duplodnaviria</taxon>
        <taxon>Heunggongvirae</taxon>
        <taxon>Uroviricota</taxon>
        <taxon>Caudoviricetes</taxon>
        <taxon>Peduoviridae</taxon>
        <taxon>Maltschvirus</taxon>
        <taxon>Maltschvirus maltsch</taxon>
    </lineage>
</organism>
<accession>A0A6J5NU07</accession>
<name>A0A6J5NU07_9CAUD</name>